<dbReference type="InterPro" id="IPR018490">
    <property type="entry name" value="cNMP-bd_dom_sf"/>
</dbReference>
<proteinExistence type="predicted"/>
<evidence type="ECO:0000313" key="2">
    <source>
        <dbReference type="EMBL" id="MCF2501205.1"/>
    </source>
</evidence>
<evidence type="ECO:0000313" key="3">
    <source>
        <dbReference type="Proteomes" id="UP001139411"/>
    </source>
</evidence>
<dbReference type="Gene3D" id="2.60.120.10">
    <property type="entry name" value="Jelly Rolls"/>
    <property type="match status" value="1"/>
</dbReference>
<name>A0A9X1TVE6_9BACT</name>
<accession>A0A9X1TVE6</accession>
<dbReference type="Pfam" id="PF00027">
    <property type="entry name" value="cNMP_binding"/>
    <property type="match status" value="1"/>
</dbReference>
<dbReference type="RefSeq" id="WP_235179419.1">
    <property type="nucleotide sequence ID" value="NZ_JAKFFV010000018.1"/>
</dbReference>
<dbReference type="EMBL" id="JAKFFV010000018">
    <property type="protein sequence ID" value="MCF2501205.1"/>
    <property type="molecule type" value="Genomic_DNA"/>
</dbReference>
<dbReference type="Proteomes" id="UP001139411">
    <property type="component" value="Unassembled WGS sequence"/>
</dbReference>
<dbReference type="InterPro" id="IPR014710">
    <property type="entry name" value="RmlC-like_jellyroll"/>
</dbReference>
<feature type="domain" description="Cyclic nucleotide-binding" evidence="1">
    <location>
        <begin position="20"/>
        <end position="124"/>
    </location>
</feature>
<dbReference type="PROSITE" id="PS50042">
    <property type="entry name" value="CNMP_BINDING_3"/>
    <property type="match status" value="1"/>
</dbReference>
<protein>
    <submittedName>
        <fullName evidence="2">Crp/Fnr family transcriptional regulator</fullName>
    </submittedName>
</protein>
<dbReference type="CDD" id="cd00038">
    <property type="entry name" value="CAP_ED"/>
    <property type="match status" value="1"/>
</dbReference>
<dbReference type="SUPFAM" id="SSF51206">
    <property type="entry name" value="cAMP-binding domain-like"/>
    <property type="match status" value="1"/>
</dbReference>
<evidence type="ECO:0000259" key="1">
    <source>
        <dbReference type="PROSITE" id="PS50042"/>
    </source>
</evidence>
<comment type="caution">
    <text evidence="2">The sequence shown here is derived from an EMBL/GenBank/DDBJ whole genome shotgun (WGS) entry which is preliminary data.</text>
</comment>
<dbReference type="AlphaFoldDB" id="A0A9X1TVE6"/>
<gene>
    <name evidence="2" type="ORF">L0661_22985</name>
</gene>
<reference evidence="2" key="1">
    <citation type="submission" date="2022-01" db="EMBL/GenBank/DDBJ databases">
        <title>Novel species in genus Dyadobacter.</title>
        <authorList>
            <person name="Ma C."/>
        </authorList>
    </citation>
    <scope>NUCLEOTIDE SEQUENCE</scope>
    <source>
        <strain evidence="2">CY357</strain>
    </source>
</reference>
<organism evidence="2 3">
    <name type="scientific">Dyadobacter chenhuakuii</name>
    <dbReference type="NCBI Taxonomy" id="2909339"/>
    <lineage>
        <taxon>Bacteria</taxon>
        <taxon>Pseudomonadati</taxon>
        <taxon>Bacteroidota</taxon>
        <taxon>Cytophagia</taxon>
        <taxon>Cytophagales</taxon>
        <taxon>Spirosomataceae</taxon>
        <taxon>Dyadobacter</taxon>
    </lineage>
</organism>
<sequence length="198" mass="22750">MQPTNKIPALYQPLASYILSRHDIDHEKLKNICSFFHPVKAARNQVLISYNDTCRAYYFINTGSLRVFTLNNAGVETSRYFAFEGMFATALPSFIDQKPALEYLQALEKSELLIISRKDFFQLVDTVPEFSRIYREILELGFVNAQKRIYGFQGFDALEKVKWIIASQPKFLLRVSNKMAASYLGISPSTLSRVKSRL</sequence>
<dbReference type="InterPro" id="IPR000595">
    <property type="entry name" value="cNMP-bd_dom"/>
</dbReference>